<dbReference type="SUPFAM" id="SSF47616">
    <property type="entry name" value="GST C-terminal domain-like"/>
    <property type="match status" value="1"/>
</dbReference>
<organism evidence="1 2">
    <name type="scientific">Byssothecium circinans</name>
    <dbReference type="NCBI Taxonomy" id="147558"/>
    <lineage>
        <taxon>Eukaryota</taxon>
        <taxon>Fungi</taxon>
        <taxon>Dikarya</taxon>
        <taxon>Ascomycota</taxon>
        <taxon>Pezizomycotina</taxon>
        <taxon>Dothideomycetes</taxon>
        <taxon>Pleosporomycetidae</taxon>
        <taxon>Pleosporales</taxon>
        <taxon>Massarineae</taxon>
        <taxon>Massarinaceae</taxon>
        <taxon>Byssothecium</taxon>
    </lineage>
</organism>
<name>A0A6A5TH46_9PLEO</name>
<dbReference type="InterPro" id="IPR036282">
    <property type="entry name" value="Glutathione-S-Trfase_C_sf"/>
</dbReference>
<evidence type="ECO:0000313" key="1">
    <source>
        <dbReference type="EMBL" id="KAF1950126.1"/>
    </source>
</evidence>
<protein>
    <recommendedName>
        <fullName evidence="3">Glutathione S-transferase</fullName>
    </recommendedName>
</protein>
<keyword evidence="2" id="KW-1185">Reference proteome</keyword>
<accession>A0A6A5TH46</accession>
<gene>
    <name evidence="1" type="ORF">CC80DRAFT_427412</name>
</gene>
<dbReference type="AlphaFoldDB" id="A0A6A5TH46"/>
<sequence>FAGLFRLDNFVTSEMLHDDVRKNALQSAGECYYDIKKKMEDRKWAVRDEIMVIDAYSLVFYCWGTAAGFDMGKQFPNYTRLVEEVVMRESAQKVMEAEGIDMVSG</sequence>
<evidence type="ECO:0008006" key="3">
    <source>
        <dbReference type="Google" id="ProtNLM"/>
    </source>
</evidence>
<reference evidence="1" key="1">
    <citation type="journal article" date="2020" name="Stud. Mycol.">
        <title>101 Dothideomycetes genomes: a test case for predicting lifestyles and emergence of pathogens.</title>
        <authorList>
            <person name="Haridas S."/>
            <person name="Albert R."/>
            <person name="Binder M."/>
            <person name="Bloem J."/>
            <person name="Labutti K."/>
            <person name="Salamov A."/>
            <person name="Andreopoulos B."/>
            <person name="Baker S."/>
            <person name="Barry K."/>
            <person name="Bills G."/>
            <person name="Bluhm B."/>
            <person name="Cannon C."/>
            <person name="Castanera R."/>
            <person name="Culley D."/>
            <person name="Daum C."/>
            <person name="Ezra D."/>
            <person name="Gonzalez J."/>
            <person name="Henrissat B."/>
            <person name="Kuo A."/>
            <person name="Liang C."/>
            <person name="Lipzen A."/>
            <person name="Lutzoni F."/>
            <person name="Magnuson J."/>
            <person name="Mondo S."/>
            <person name="Nolan M."/>
            <person name="Ohm R."/>
            <person name="Pangilinan J."/>
            <person name="Park H.-J."/>
            <person name="Ramirez L."/>
            <person name="Alfaro M."/>
            <person name="Sun H."/>
            <person name="Tritt A."/>
            <person name="Yoshinaga Y."/>
            <person name="Zwiers L.-H."/>
            <person name="Turgeon B."/>
            <person name="Goodwin S."/>
            <person name="Spatafora J."/>
            <person name="Crous P."/>
            <person name="Grigoriev I."/>
        </authorList>
    </citation>
    <scope>NUCLEOTIDE SEQUENCE</scope>
    <source>
        <strain evidence="1">CBS 675.92</strain>
    </source>
</reference>
<proteinExistence type="predicted"/>
<evidence type="ECO:0000313" key="2">
    <source>
        <dbReference type="Proteomes" id="UP000800035"/>
    </source>
</evidence>
<feature type="non-terminal residue" evidence="1">
    <location>
        <position position="1"/>
    </location>
</feature>
<dbReference type="OrthoDB" id="2309723at2759"/>
<dbReference type="EMBL" id="ML977028">
    <property type="protein sequence ID" value="KAF1950126.1"/>
    <property type="molecule type" value="Genomic_DNA"/>
</dbReference>
<dbReference type="Gene3D" id="1.20.1050.10">
    <property type="match status" value="1"/>
</dbReference>
<dbReference type="Proteomes" id="UP000800035">
    <property type="component" value="Unassembled WGS sequence"/>
</dbReference>